<proteinExistence type="inferred from homology"/>
<protein>
    <recommendedName>
        <fullName evidence="2">NIPSNAP domain-containing protein</fullName>
    </recommendedName>
</protein>
<dbReference type="PANTHER" id="PTHR21017">
    <property type="entry name" value="NIPSNAP-RELATED"/>
    <property type="match status" value="1"/>
</dbReference>
<reference evidence="3" key="1">
    <citation type="submission" date="2018-05" db="EMBL/GenBank/DDBJ databases">
        <authorList>
            <person name="Lanie J.A."/>
            <person name="Ng W.-L."/>
            <person name="Kazmierczak K.M."/>
            <person name="Andrzejewski T.M."/>
            <person name="Davidsen T.M."/>
            <person name="Wayne K.J."/>
            <person name="Tettelin H."/>
            <person name="Glass J.I."/>
            <person name="Rusch D."/>
            <person name="Podicherti R."/>
            <person name="Tsui H.-C.T."/>
            <person name="Winkler M.E."/>
        </authorList>
    </citation>
    <scope>NUCLEOTIDE SEQUENCE</scope>
</reference>
<dbReference type="AlphaFoldDB" id="A0A382Z742"/>
<evidence type="ECO:0000259" key="2">
    <source>
        <dbReference type="Pfam" id="PF07978"/>
    </source>
</evidence>
<comment type="similarity">
    <text evidence="1">Belongs to the NipSnap family.</text>
</comment>
<dbReference type="Gene3D" id="3.30.70.100">
    <property type="match status" value="1"/>
</dbReference>
<dbReference type="EMBL" id="UINC01181299">
    <property type="protein sequence ID" value="SVD90925.1"/>
    <property type="molecule type" value="Genomic_DNA"/>
</dbReference>
<feature type="domain" description="NIPSNAP" evidence="2">
    <location>
        <begin position="3"/>
        <end position="103"/>
    </location>
</feature>
<organism evidence="3">
    <name type="scientific">marine metagenome</name>
    <dbReference type="NCBI Taxonomy" id="408172"/>
    <lineage>
        <taxon>unclassified sequences</taxon>
        <taxon>metagenomes</taxon>
        <taxon>ecological metagenomes</taxon>
    </lineage>
</organism>
<evidence type="ECO:0000313" key="3">
    <source>
        <dbReference type="EMBL" id="SVD90925.1"/>
    </source>
</evidence>
<dbReference type="InterPro" id="IPR011008">
    <property type="entry name" value="Dimeric_a/b-barrel"/>
</dbReference>
<accession>A0A382Z742</accession>
<gene>
    <name evidence="3" type="ORF">METZ01_LOCUS443779</name>
</gene>
<dbReference type="Pfam" id="PF07978">
    <property type="entry name" value="NIPSNAP"/>
    <property type="match status" value="1"/>
</dbReference>
<dbReference type="GO" id="GO:0000423">
    <property type="term" value="P:mitophagy"/>
    <property type="evidence" value="ECO:0007669"/>
    <property type="project" value="UniProtKB-ARBA"/>
</dbReference>
<sequence length="144" mass="16316">MIYDFRVYTLKPGATAEYRAGVKELSLPIRQRHGVALAGWYWSEIGALNQVVHIWGYENSKHMAEAQHAFHTDSEWTGKYLPRAGGLVETQKTSTMNTSDFAPVFPVHADVPADDTPEFIRKNKMVFDFRTYTFKPGGIPAYMA</sequence>
<dbReference type="InterPro" id="IPR051557">
    <property type="entry name" value="NipSnap_domain"/>
</dbReference>
<evidence type="ECO:0000256" key="1">
    <source>
        <dbReference type="ARBA" id="ARBA00005291"/>
    </source>
</evidence>
<feature type="non-terminal residue" evidence="3">
    <location>
        <position position="144"/>
    </location>
</feature>
<dbReference type="SUPFAM" id="SSF54909">
    <property type="entry name" value="Dimeric alpha+beta barrel"/>
    <property type="match status" value="1"/>
</dbReference>
<name>A0A382Z742_9ZZZZ</name>
<dbReference type="PANTHER" id="PTHR21017:SF17">
    <property type="entry name" value="PROTEIN NIPSNAP"/>
    <property type="match status" value="1"/>
</dbReference>
<dbReference type="InterPro" id="IPR012577">
    <property type="entry name" value="NIPSNAP"/>
</dbReference>